<evidence type="ECO:0008006" key="3">
    <source>
        <dbReference type="Google" id="ProtNLM"/>
    </source>
</evidence>
<evidence type="ECO:0000313" key="2">
    <source>
        <dbReference type="Proteomes" id="UP000092932"/>
    </source>
</evidence>
<accession>A0A1B2ADM5</accession>
<evidence type="ECO:0000313" key="1">
    <source>
        <dbReference type="EMBL" id="ANY20260.1"/>
    </source>
</evidence>
<dbReference type="Proteomes" id="UP000092932">
    <property type="component" value="Chromosome"/>
</dbReference>
<sequence>MQILNNKAAAAVFSLAFSLVMFATAIAPANGGALLPGGMLA</sequence>
<dbReference type="KEGG" id="ado:A6F68_01749"/>
<protein>
    <recommendedName>
        <fullName evidence="3">Recombination protein F</fullName>
    </recommendedName>
</protein>
<proteinExistence type="predicted"/>
<gene>
    <name evidence="1" type="ORF">A6F68_01749</name>
</gene>
<dbReference type="EMBL" id="CP016591">
    <property type="protein sequence ID" value="ANY20260.1"/>
    <property type="molecule type" value="Genomic_DNA"/>
</dbReference>
<reference evidence="1 2" key="1">
    <citation type="submission" date="2016-07" db="EMBL/GenBank/DDBJ databases">
        <title>Complete genome sequence of Altererythrobacter dongtanensis KCTC 22672, a type strain with esterase isolated from tidal flat.</title>
        <authorList>
            <person name="Cheng H."/>
            <person name="Wu Y.-H."/>
            <person name="Zhou P."/>
            <person name="Huo Y.-Y."/>
            <person name="Wang C.-S."/>
            <person name="Xu X.-W."/>
        </authorList>
    </citation>
    <scope>NUCLEOTIDE SEQUENCE [LARGE SCALE GENOMIC DNA]</scope>
    <source>
        <strain evidence="1 2">KCTC 22672</strain>
    </source>
</reference>
<organism evidence="1 2">
    <name type="scientific">Tsuneonella dongtanensis</name>
    <dbReference type="NCBI Taxonomy" id="692370"/>
    <lineage>
        <taxon>Bacteria</taxon>
        <taxon>Pseudomonadati</taxon>
        <taxon>Pseudomonadota</taxon>
        <taxon>Alphaproteobacteria</taxon>
        <taxon>Sphingomonadales</taxon>
        <taxon>Erythrobacteraceae</taxon>
        <taxon>Tsuneonella</taxon>
    </lineage>
</organism>
<dbReference type="AlphaFoldDB" id="A0A1B2ADM5"/>
<dbReference type="STRING" id="692370.A6F68_01749"/>
<keyword evidence="2" id="KW-1185">Reference proteome</keyword>
<name>A0A1B2ADM5_9SPHN</name>
<dbReference type="RefSeq" id="WP_257784441.1">
    <property type="nucleotide sequence ID" value="NZ_CP016591.1"/>
</dbReference>